<name>A0A7J8ILY8_ROUAE</name>
<dbReference type="EMBL" id="JACASE010000003">
    <property type="protein sequence ID" value="KAF6485613.1"/>
    <property type="molecule type" value="Genomic_DNA"/>
</dbReference>
<evidence type="ECO:0000313" key="2">
    <source>
        <dbReference type="Proteomes" id="UP000593571"/>
    </source>
</evidence>
<sequence length="200" mass="21316">MPGLSIRPEFPGCRGSWLPQNAGWPARPRTSAAAASSPASGRRAGSLLCALCRKHLAVKGLGEDQKESCKPRLFQISGCSGFSPPATGPAVGCDARDRAGKGRGNHRLGWRQGTGSLGCPPKYQSWNLPDAVWAVSCKASLGSQRPTERKEARVEAAVAKNAVVPVTLRVMPARLWAGPHSSLCLSFLIVRVRWKIIPVS</sequence>
<proteinExistence type="predicted"/>
<reference evidence="1 2" key="1">
    <citation type="journal article" date="2020" name="Nature">
        <title>Six reference-quality genomes reveal evolution of bat adaptations.</title>
        <authorList>
            <person name="Jebb D."/>
            <person name="Huang Z."/>
            <person name="Pippel M."/>
            <person name="Hughes G.M."/>
            <person name="Lavrichenko K."/>
            <person name="Devanna P."/>
            <person name="Winkler S."/>
            <person name="Jermiin L.S."/>
            <person name="Skirmuntt E.C."/>
            <person name="Katzourakis A."/>
            <person name="Burkitt-Gray L."/>
            <person name="Ray D.A."/>
            <person name="Sullivan K.A.M."/>
            <person name="Roscito J.G."/>
            <person name="Kirilenko B.M."/>
            <person name="Davalos L.M."/>
            <person name="Corthals A.P."/>
            <person name="Power M.L."/>
            <person name="Jones G."/>
            <person name="Ransome R.D."/>
            <person name="Dechmann D.K.N."/>
            <person name="Locatelli A.G."/>
            <person name="Puechmaille S.J."/>
            <person name="Fedrigo O."/>
            <person name="Jarvis E.D."/>
            <person name="Hiller M."/>
            <person name="Vernes S.C."/>
            <person name="Myers E.W."/>
            <person name="Teeling E.C."/>
        </authorList>
    </citation>
    <scope>NUCLEOTIDE SEQUENCE [LARGE SCALE GENOMIC DNA]</scope>
    <source>
        <strain evidence="1">MRouAeg1</strain>
        <tissue evidence="1">Muscle</tissue>
    </source>
</reference>
<evidence type="ECO:0000313" key="1">
    <source>
        <dbReference type="EMBL" id="KAF6485613.1"/>
    </source>
</evidence>
<keyword evidence="2" id="KW-1185">Reference proteome</keyword>
<protein>
    <submittedName>
        <fullName evidence="1">Uncharacterized protein</fullName>
    </submittedName>
</protein>
<comment type="caution">
    <text evidence="1">The sequence shown here is derived from an EMBL/GenBank/DDBJ whole genome shotgun (WGS) entry which is preliminary data.</text>
</comment>
<dbReference type="Proteomes" id="UP000593571">
    <property type="component" value="Unassembled WGS sequence"/>
</dbReference>
<gene>
    <name evidence="1" type="ORF">HJG63_010754</name>
</gene>
<organism evidence="1 2">
    <name type="scientific">Rousettus aegyptiacus</name>
    <name type="common">Egyptian fruit bat</name>
    <name type="synonym">Pteropus aegyptiacus</name>
    <dbReference type="NCBI Taxonomy" id="9407"/>
    <lineage>
        <taxon>Eukaryota</taxon>
        <taxon>Metazoa</taxon>
        <taxon>Chordata</taxon>
        <taxon>Craniata</taxon>
        <taxon>Vertebrata</taxon>
        <taxon>Euteleostomi</taxon>
        <taxon>Mammalia</taxon>
        <taxon>Eutheria</taxon>
        <taxon>Laurasiatheria</taxon>
        <taxon>Chiroptera</taxon>
        <taxon>Yinpterochiroptera</taxon>
        <taxon>Pteropodoidea</taxon>
        <taxon>Pteropodidae</taxon>
        <taxon>Rousettinae</taxon>
        <taxon>Rousettus</taxon>
    </lineage>
</organism>
<accession>A0A7J8ILY8</accession>
<dbReference type="AlphaFoldDB" id="A0A7J8ILY8"/>